<proteinExistence type="predicted"/>
<dbReference type="Proteomes" id="UP000593562">
    <property type="component" value="Unassembled WGS sequence"/>
</dbReference>
<feature type="compositionally biased region" description="Low complexity" evidence="3">
    <location>
        <begin position="452"/>
        <end position="463"/>
    </location>
</feature>
<feature type="compositionally biased region" description="Low complexity" evidence="3">
    <location>
        <begin position="58"/>
        <end position="67"/>
    </location>
</feature>
<reference evidence="5 6" key="1">
    <citation type="journal article" date="2020" name="Nat. Commun.">
        <title>Genome of Tripterygium wilfordii and identification of cytochrome P450 involved in triptolide biosynthesis.</title>
        <authorList>
            <person name="Tu L."/>
            <person name="Su P."/>
            <person name="Zhang Z."/>
            <person name="Gao L."/>
            <person name="Wang J."/>
            <person name="Hu T."/>
            <person name="Zhou J."/>
            <person name="Zhang Y."/>
            <person name="Zhao Y."/>
            <person name="Liu Y."/>
            <person name="Song Y."/>
            <person name="Tong Y."/>
            <person name="Lu Y."/>
            <person name="Yang J."/>
            <person name="Xu C."/>
            <person name="Jia M."/>
            <person name="Peters R.J."/>
            <person name="Huang L."/>
            <person name="Gao W."/>
        </authorList>
    </citation>
    <scope>NUCLEOTIDE SEQUENCE [LARGE SCALE GENOMIC DNA]</scope>
    <source>
        <strain evidence="6">cv. XIE 37</strain>
        <tissue evidence="5">Leaf</tissue>
    </source>
</reference>
<accession>A0A7J7DZA0</accession>
<sequence>MFTQFWIHLQAAAISSSMAKKQESGASAKAIIPERKVEDTSESESESESEEEEEVEAEAASSSSDSSSSEEEEEEESSESESEDEGLKLESIKKLLQPFSKDQLIAILKEAAEADPSLAAKIASATDSDPVHRKIFVHGLGWDTTTETLISIFKQYGSIEDCNAVADKATGRCKGYGFVLFKTRAATRKALMEPQKKVGNRMASCQLAATGTPTQSQYQQQIGVDASARKLYVGNVGPQISVGKLRSFFTKFGEIEEGPLGLDKTTRNFRGYALILYKTLEGIKKALEEPVKVFEGVKLHCSLANEGRAAKNNMAGGSGASMGEAMDAHASSVPGNVAIPGFPLGLNQAFVGQSFNPGTFGQSFNPVPGAILLGHNPALGVLNPVLGIGGMLSQTALTPPFPSGVSQPLNRIGNAAQVGLGGAVQPALNDVSPSIIGSYGSQPALQVLGAYQSSQSGQSSSQSKPTTTAGSAPSYSTTAAGSVPSYFGR</sequence>
<feature type="compositionally biased region" description="Acidic residues" evidence="3">
    <location>
        <begin position="40"/>
        <end position="57"/>
    </location>
</feature>
<gene>
    <name evidence="5" type="ORF">HS088_TW02G00663</name>
</gene>
<dbReference type="SUPFAM" id="SSF54928">
    <property type="entry name" value="RNA-binding domain, RBD"/>
    <property type="match status" value="2"/>
</dbReference>
<evidence type="ECO:0000313" key="5">
    <source>
        <dbReference type="EMBL" id="KAF5751647.1"/>
    </source>
</evidence>
<evidence type="ECO:0000256" key="2">
    <source>
        <dbReference type="PROSITE-ProRule" id="PRU00176"/>
    </source>
</evidence>
<dbReference type="Gene3D" id="3.30.70.330">
    <property type="match status" value="2"/>
</dbReference>
<feature type="compositionally biased region" description="Polar residues" evidence="3">
    <location>
        <begin position="464"/>
        <end position="480"/>
    </location>
</feature>
<name>A0A7J7DZA0_TRIWF</name>
<dbReference type="OrthoDB" id="1875751at2759"/>
<feature type="compositionally biased region" description="Acidic residues" evidence="3">
    <location>
        <begin position="68"/>
        <end position="84"/>
    </location>
</feature>
<dbReference type="EMBL" id="JAAARO010000002">
    <property type="protein sequence ID" value="KAF5751647.1"/>
    <property type="molecule type" value="Genomic_DNA"/>
</dbReference>
<evidence type="ECO:0000313" key="6">
    <source>
        <dbReference type="Proteomes" id="UP000593562"/>
    </source>
</evidence>
<dbReference type="InterPro" id="IPR035979">
    <property type="entry name" value="RBD_domain_sf"/>
</dbReference>
<comment type="caution">
    <text evidence="5">The sequence shown here is derived from an EMBL/GenBank/DDBJ whole genome shotgun (WGS) entry which is preliminary data.</text>
</comment>
<keyword evidence="1 2" id="KW-0694">RNA-binding</keyword>
<feature type="domain" description="RRM" evidence="4">
    <location>
        <begin position="133"/>
        <end position="221"/>
    </location>
</feature>
<dbReference type="Pfam" id="PF00076">
    <property type="entry name" value="RRM_1"/>
    <property type="match status" value="2"/>
</dbReference>
<feature type="region of interest" description="Disordered" evidence="3">
    <location>
        <begin position="15"/>
        <end position="87"/>
    </location>
</feature>
<dbReference type="InterPro" id="IPR012677">
    <property type="entry name" value="Nucleotide-bd_a/b_plait_sf"/>
</dbReference>
<evidence type="ECO:0000256" key="1">
    <source>
        <dbReference type="ARBA" id="ARBA00022884"/>
    </source>
</evidence>
<dbReference type="GO" id="GO:0003723">
    <property type="term" value="F:RNA binding"/>
    <property type="evidence" value="ECO:0007669"/>
    <property type="project" value="UniProtKB-UniRule"/>
</dbReference>
<dbReference type="InParanoid" id="A0A7J7DZA0"/>
<feature type="region of interest" description="Disordered" evidence="3">
    <location>
        <begin position="451"/>
        <end position="489"/>
    </location>
</feature>
<evidence type="ECO:0000259" key="4">
    <source>
        <dbReference type="PROSITE" id="PS50102"/>
    </source>
</evidence>
<dbReference type="InterPro" id="IPR050886">
    <property type="entry name" value="RNA-binding_reg"/>
</dbReference>
<dbReference type="GO" id="GO:0005634">
    <property type="term" value="C:nucleus"/>
    <property type="evidence" value="ECO:0007669"/>
    <property type="project" value="TreeGrafter"/>
</dbReference>
<dbReference type="PANTHER" id="PTHR48024:SF9">
    <property type="entry name" value="UBP1-ASSOCIATED PROTEINS 1A-RELATED"/>
    <property type="match status" value="1"/>
</dbReference>
<dbReference type="InterPro" id="IPR000504">
    <property type="entry name" value="RRM_dom"/>
</dbReference>
<dbReference type="AlphaFoldDB" id="A0A7J7DZA0"/>
<organism evidence="5 6">
    <name type="scientific">Tripterygium wilfordii</name>
    <name type="common">Thunder God vine</name>
    <dbReference type="NCBI Taxonomy" id="458696"/>
    <lineage>
        <taxon>Eukaryota</taxon>
        <taxon>Viridiplantae</taxon>
        <taxon>Streptophyta</taxon>
        <taxon>Embryophyta</taxon>
        <taxon>Tracheophyta</taxon>
        <taxon>Spermatophyta</taxon>
        <taxon>Magnoliopsida</taxon>
        <taxon>eudicotyledons</taxon>
        <taxon>Gunneridae</taxon>
        <taxon>Pentapetalae</taxon>
        <taxon>rosids</taxon>
        <taxon>fabids</taxon>
        <taxon>Celastrales</taxon>
        <taxon>Celastraceae</taxon>
        <taxon>Tripterygium</taxon>
    </lineage>
</organism>
<protein>
    <submittedName>
        <fullName evidence="5">UBP1-associated protein 2A-like</fullName>
    </submittedName>
</protein>
<dbReference type="PROSITE" id="PS50102">
    <property type="entry name" value="RRM"/>
    <property type="match status" value="2"/>
</dbReference>
<feature type="domain" description="RRM" evidence="4">
    <location>
        <begin position="229"/>
        <end position="317"/>
    </location>
</feature>
<keyword evidence="6" id="KW-1185">Reference proteome</keyword>
<dbReference type="SMART" id="SM00360">
    <property type="entry name" value="RRM"/>
    <property type="match status" value="2"/>
</dbReference>
<evidence type="ECO:0000256" key="3">
    <source>
        <dbReference type="SAM" id="MobiDB-lite"/>
    </source>
</evidence>
<dbReference type="PANTHER" id="PTHR48024">
    <property type="entry name" value="GEO13361P1-RELATED"/>
    <property type="match status" value="1"/>
</dbReference>